<accession>A0A387G6L7</accession>
<protein>
    <submittedName>
        <fullName evidence="1">Uncharacterized protein</fullName>
    </submittedName>
</protein>
<dbReference type="EMBL" id="CP032695">
    <property type="protein sequence ID" value="AYG63552.1"/>
    <property type="molecule type" value="Genomic_DNA"/>
</dbReference>
<dbReference type="Proteomes" id="UP000282195">
    <property type="component" value="Plasmid pRCCGE525c"/>
</dbReference>
<sequence length="70" mass="8067">MKDPERHKFLMEQARIYQELIDALERSHPGLAVSNPEGNHPYASQARQLVSYKQSLKTLLNFIAALEEDE</sequence>
<name>A0A387G6L7_9HYPH</name>
<proteinExistence type="predicted"/>
<keyword evidence="2" id="KW-1185">Reference proteome</keyword>
<dbReference type="KEGG" id="rjg:CCGE525_33460"/>
<keyword evidence="1" id="KW-0614">Plasmid</keyword>
<dbReference type="AlphaFoldDB" id="A0A387G6L7"/>
<organism evidence="1 2">
    <name type="scientific">Rhizobium jaguaris</name>
    <dbReference type="NCBI Taxonomy" id="1312183"/>
    <lineage>
        <taxon>Bacteria</taxon>
        <taxon>Pseudomonadati</taxon>
        <taxon>Pseudomonadota</taxon>
        <taxon>Alphaproteobacteria</taxon>
        <taxon>Hyphomicrobiales</taxon>
        <taxon>Rhizobiaceae</taxon>
        <taxon>Rhizobium/Agrobacterium group</taxon>
        <taxon>Rhizobium</taxon>
    </lineage>
</organism>
<geneLocation type="plasmid" evidence="2">
    <name>prccge525c</name>
</geneLocation>
<dbReference type="RefSeq" id="WP_120708452.1">
    <property type="nucleotide sequence ID" value="NZ_CP032695.1"/>
</dbReference>
<reference evidence="1 2" key="1">
    <citation type="submission" date="2018-10" db="EMBL/GenBank/DDBJ databases">
        <title>Rhizobium etli, R. leguminosarum and a new Rhizobium genospecies from Phaseolus dumosus.</title>
        <authorList>
            <person name="Ramirez-Puebla S.T."/>
            <person name="Rogel-Hernandez M.A."/>
            <person name="Guerrero G."/>
            <person name="Ormeno-Orrillo E."/>
            <person name="Martinez-Romero J.C."/>
            <person name="Negrete-Yankelevich S."/>
            <person name="Martinez-Romero E."/>
        </authorList>
    </citation>
    <scope>NUCLEOTIDE SEQUENCE [LARGE SCALE GENOMIC DNA]</scope>
    <source>
        <strain evidence="1 2">CCGE525</strain>
        <plasmid evidence="2">prccge525c</plasmid>
    </source>
</reference>
<evidence type="ECO:0000313" key="2">
    <source>
        <dbReference type="Proteomes" id="UP000282195"/>
    </source>
</evidence>
<evidence type="ECO:0000313" key="1">
    <source>
        <dbReference type="EMBL" id="AYG63552.1"/>
    </source>
</evidence>
<dbReference type="OrthoDB" id="9862891at2"/>
<gene>
    <name evidence="1" type="ORF">CCGE525_33460</name>
</gene>